<dbReference type="EMBL" id="KB445802">
    <property type="protein sequence ID" value="EMD34863.1"/>
    <property type="molecule type" value="Genomic_DNA"/>
</dbReference>
<dbReference type="HOGENOM" id="CLU_826390_0_0_1"/>
<reference evidence="1 2" key="1">
    <citation type="journal article" date="2012" name="Proc. Natl. Acad. Sci. U.S.A.">
        <title>Comparative genomics of Ceriporiopsis subvermispora and Phanerochaete chrysosporium provide insight into selective ligninolysis.</title>
        <authorList>
            <person name="Fernandez-Fueyo E."/>
            <person name="Ruiz-Duenas F.J."/>
            <person name="Ferreira P."/>
            <person name="Floudas D."/>
            <person name="Hibbett D.S."/>
            <person name="Canessa P."/>
            <person name="Larrondo L.F."/>
            <person name="James T.Y."/>
            <person name="Seelenfreund D."/>
            <person name="Lobos S."/>
            <person name="Polanco R."/>
            <person name="Tello M."/>
            <person name="Honda Y."/>
            <person name="Watanabe T."/>
            <person name="Watanabe T."/>
            <person name="Ryu J.S."/>
            <person name="Kubicek C.P."/>
            <person name="Schmoll M."/>
            <person name="Gaskell J."/>
            <person name="Hammel K.E."/>
            <person name="St John F.J."/>
            <person name="Vanden Wymelenberg A."/>
            <person name="Sabat G."/>
            <person name="Splinter BonDurant S."/>
            <person name="Syed K."/>
            <person name="Yadav J.S."/>
            <person name="Doddapaneni H."/>
            <person name="Subramanian V."/>
            <person name="Lavin J.L."/>
            <person name="Oguiza J.A."/>
            <person name="Perez G."/>
            <person name="Pisabarro A.G."/>
            <person name="Ramirez L."/>
            <person name="Santoyo F."/>
            <person name="Master E."/>
            <person name="Coutinho P.M."/>
            <person name="Henrissat B."/>
            <person name="Lombard V."/>
            <person name="Magnuson J.K."/>
            <person name="Kuees U."/>
            <person name="Hori C."/>
            <person name="Igarashi K."/>
            <person name="Samejima M."/>
            <person name="Held B.W."/>
            <person name="Barry K.W."/>
            <person name="LaButti K.M."/>
            <person name="Lapidus A."/>
            <person name="Lindquist E.A."/>
            <person name="Lucas S.M."/>
            <person name="Riley R."/>
            <person name="Salamov A.A."/>
            <person name="Hoffmeister D."/>
            <person name="Schwenk D."/>
            <person name="Hadar Y."/>
            <person name="Yarden O."/>
            <person name="de Vries R.P."/>
            <person name="Wiebenga A."/>
            <person name="Stenlid J."/>
            <person name="Eastwood D."/>
            <person name="Grigoriev I.V."/>
            <person name="Berka R.M."/>
            <person name="Blanchette R.A."/>
            <person name="Kersten P."/>
            <person name="Martinez A.T."/>
            <person name="Vicuna R."/>
            <person name="Cullen D."/>
        </authorList>
    </citation>
    <scope>NUCLEOTIDE SEQUENCE [LARGE SCALE GENOMIC DNA]</scope>
    <source>
        <strain evidence="1 2">B</strain>
    </source>
</reference>
<name>M2QCV9_CERS8</name>
<sequence length="336" mass="38614">MSPGSPRRYDVVFDDDEVPEDFLEQSYNHSAAIREHLDFMRSTCIHGISHLCNLPLPHPSFSLESGASEPKDKYPTVVYASIRNGGDAIEFDLQKVMIDTFSTDVLRGKEVEVLTKHEGIFHPRFLAHSGILDVQYLTERLPLAIIVHNDMKHEGDCRAHRNTRNYIAYHLQPTLFRLFDSSPTADPSIVLDKRYLVYGVSYDQENFTIYACYPDVKVTDGKCTWYIRIQHIRHYIIPASISHYTRLAIMVAMLLIEKQCSVLRVPLCLGSTFDQFALFEKPQNLNACPREEVRDLSEHSGKLSQNRLTKIKDVRYSDSLHQKVVELASVYQGYMK</sequence>
<evidence type="ECO:0000313" key="1">
    <source>
        <dbReference type="EMBL" id="EMD34863.1"/>
    </source>
</evidence>
<keyword evidence="2" id="KW-1185">Reference proteome</keyword>
<protein>
    <submittedName>
        <fullName evidence="1">Uncharacterized protein</fullName>
    </submittedName>
</protein>
<evidence type="ECO:0000313" key="2">
    <source>
        <dbReference type="Proteomes" id="UP000016930"/>
    </source>
</evidence>
<proteinExistence type="predicted"/>
<gene>
    <name evidence="1" type="ORF">CERSUDRAFT_75759</name>
</gene>
<organism evidence="1 2">
    <name type="scientific">Ceriporiopsis subvermispora (strain B)</name>
    <name type="common">White-rot fungus</name>
    <name type="synonym">Gelatoporia subvermispora</name>
    <dbReference type="NCBI Taxonomy" id="914234"/>
    <lineage>
        <taxon>Eukaryota</taxon>
        <taxon>Fungi</taxon>
        <taxon>Dikarya</taxon>
        <taxon>Basidiomycota</taxon>
        <taxon>Agaricomycotina</taxon>
        <taxon>Agaricomycetes</taxon>
        <taxon>Polyporales</taxon>
        <taxon>Gelatoporiaceae</taxon>
        <taxon>Gelatoporia</taxon>
    </lineage>
</organism>
<accession>M2QCV9</accession>
<dbReference type="AlphaFoldDB" id="M2QCV9"/>
<dbReference type="Proteomes" id="UP000016930">
    <property type="component" value="Unassembled WGS sequence"/>
</dbReference>